<feature type="domain" description="SpoVT-AbrB" evidence="2">
    <location>
        <begin position="3"/>
        <end position="48"/>
    </location>
</feature>
<dbReference type="SUPFAM" id="SSF89447">
    <property type="entry name" value="AbrB/MazE/MraZ-like"/>
    <property type="match status" value="1"/>
</dbReference>
<dbReference type="AlphaFoldDB" id="R4KED5"/>
<proteinExistence type="predicted"/>
<dbReference type="Pfam" id="PF04014">
    <property type="entry name" value="MazE_antitoxin"/>
    <property type="match status" value="1"/>
</dbReference>
<dbReference type="InterPro" id="IPR037914">
    <property type="entry name" value="SpoVT-AbrB_sf"/>
</dbReference>
<dbReference type="GO" id="GO:0003677">
    <property type="term" value="F:DNA binding"/>
    <property type="evidence" value="ECO:0007669"/>
    <property type="project" value="UniProtKB-UniRule"/>
</dbReference>
<dbReference type="PANTHER" id="PTHR40516:SF1">
    <property type="entry name" value="ANTITOXIN CHPS-RELATED"/>
    <property type="match status" value="1"/>
</dbReference>
<evidence type="ECO:0000313" key="3">
    <source>
        <dbReference type="EMBL" id="AGL00002.1"/>
    </source>
</evidence>
<sequence length="87" mass="10094">MYGTIQKWGNSQAIRLPKAILEMAKLNENDKVEIKVQDGNLIISPVKKHKTLQERIAEYNGDYKCSEWDTGKPVVKRRFNGIYTRAR</sequence>
<reference evidence="3 4" key="1">
    <citation type="submission" date="2012-01" db="EMBL/GenBank/DDBJ databases">
        <title>Complete sequence of Desulfotomaculum gibsoniae DSM 7213.</title>
        <authorList>
            <consortium name="US DOE Joint Genome Institute"/>
            <person name="Lucas S."/>
            <person name="Han J."/>
            <person name="Lapidus A."/>
            <person name="Cheng J.-F."/>
            <person name="Goodwin L."/>
            <person name="Pitluck S."/>
            <person name="Peters L."/>
            <person name="Ovchinnikova G."/>
            <person name="Teshima H."/>
            <person name="Detter J.C."/>
            <person name="Han C."/>
            <person name="Tapia R."/>
            <person name="Land M."/>
            <person name="Hauser L."/>
            <person name="Kyrpides N."/>
            <person name="Ivanova N."/>
            <person name="Pagani I."/>
            <person name="Parshina S."/>
            <person name="Plugge C."/>
            <person name="Muyzer G."/>
            <person name="Kuever J."/>
            <person name="Ivanova A."/>
            <person name="Nazina T."/>
            <person name="Klenk H.-P."/>
            <person name="Brambilla E."/>
            <person name="Spring S."/>
            <person name="Stams A.F."/>
            <person name="Woyke T."/>
        </authorList>
    </citation>
    <scope>NUCLEOTIDE SEQUENCE [LARGE SCALE GENOMIC DNA]</scope>
    <source>
        <strain evidence="3 4">DSM 7213</strain>
    </source>
</reference>
<dbReference type="Proteomes" id="UP000013520">
    <property type="component" value="Chromosome"/>
</dbReference>
<evidence type="ECO:0000259" key="2">
    <source>
        <dbReference type="PROSITE" id="PS51740"/>
    </source>
</evidence>
<dbReference type="HOGENOM" id="CLU_150554_1_1_9"/>
<dbReference type="InterPro" id="IPR007159">
    <property type="entry name" value="SpoVT-AbrB_dom"/>
</dbReference>
<dbReference type="OrthoDB" id="9795766at2"/>
<organism evidence="3 4">
    <name type="scientific">Desulfoscipio gibsoniae DSM 7213</name>
    <dbReference type="NCBI Taxonomy" id="767817"/>
    <lineage>
        <taxon>Bacteria</taxon>
        <taxon>Bacillati</taxon>
        <taxon>Bacillota</taxon>
        <taxon>Clostridia</taxon>
        <taxon>Eubacteriales</taxon>
        <taxon>Desulfallaceae</taxon>
        <taxon>Desulfoscipio</taxon>
    </lineage>
</organism>
<keyword evidence="1" id="KW-0238">DNA-binding</keyword>
<dbReference type="GO" id="GO:0097351">
    <property type="term" value="F:toxin sequestering activity"/>
    <property type="evidence" value="ECO:0007669"/>
    <property type="project" value="InterPro"/>
</dbReference>
<dbReference type="InterPro" id="IPR039052">
    <property type="entry name" value="Antitox_PemI-like"/>
</dbReference>
<dbReference type="Gene3D" id="2.10.260.10">
    <property type="match status" value="1"/>
</dbReference>
<dbReference type="EMBL" id="CP003273">
    <property type="protein sequence ID" value="AGL00002.1"/>
    <property type="molecule type" value="Genomic_DNA"/>
</dbReference>
<dbReference type="SMART" id="SM00966">
    <property type="entry name" value="SpoVT_AbrB"/>
    <property type="match status" value="1"/>
</dbReference>
<dbReference type="RefSeq" id="WP_006522812.1">
    <property type="nucleotide sequence ID" value="NC_021184.1"/>
</dbReference>
<evidence type="ECO:0000313" key="4">
    <source>
        <dbReference type="Proteomes" id="UP000013520"/>
    </source>
</evidence>
<dbReference type="STRING" id="767817.Desgi_0425"/>
<protein>
    <submittedName>
        <fullName evidence="3">Growth regulator</fullName>
    </submittedName>
</protein>
<dbReference type="PROSITE" id="PS51740">
    <property type="entry name" value="SPOVT_ABRB"/>
    <property type="match status" value="1"/>
</dbReference>
<keyword evidence="4" id="KW-1185">Reference proteome</keyword>
<accession>R4KED5</accession>
<dbReference type="KEGG" id="dgi:Desgi_0425"/>
<dbReference type="PANTHER" id="PTHR40516">
    <property type="entry name" value="ANTITOXIN CHPS-RELATED"/>
    <property type="match status" value="1"/>
</dbReference>
<dbReference type="eggNOG" id="COG2336">
    <property type="taxonomic scope" value="Bacteria"/>
</dbReference>
<name>R4KED5_9FIRM</name>
<evidence type="ECO:0000256" key="1">
    <source>
        <dbReference type="PROSITE-ProRule" id="PRU01076"/>
    </source>
</evidence>
<gene>
    <name evidence="3" type="ORF">Desgi_0425</name>
</gene>